<comment type="similarity">
    <text evidence="1">Belongs to the prokaryotic molybdopterin-containing oxidoreductase family.</text>
</comment>
<dbReference type="InterPro" id="IPR006657">
    <property type="entry name" value="MoPterin_dinucl-bd_dom"/>
</dbReference>
<keyword evidence="4" id="KW-0408">Iron</keyword>
<dbReference type="GO" id="GO:0043546">
    <property type="term" value="F:molybdopterin cofactor binding"/>
    <property type="evidence" value="ECO:0007669"/>
    <property type="project" value="InterPro"/>
</dbReference>
<dbReference type="InterPro" id="IPR019546">
    <property type="entry name" value="TAT_signal_bac_arc"/>
</dbReference>
<keyword evidence="3" id="KW-0479">Metal-binding</keyword>
<evidence type="ECO:0000256" key="2">
    <source>
        <dbReference type="ARBA" id="ARBA00018672"/>
    </source>
</evidence>
<dbReference type="InterPro" id="IPR009010">
    <property type="entry name" value="Asp_de-COase-like_dom_sf"/>
</dbReference>
<dbReference type="SUPFAM" id="SSF52172">
    <property type="entry name" value="CheY-like"/>
    <property type="match status" value="1"/>
</dbReference>
<dbReference type="GO" id="GO:0000160">
    <property type="term" value="P:phosphorelay signal transduction system"/>
    <property type="evidence" value="ECO:0007669"/>
    <property type="project" value="InterPro"/>
</dbReference>
<comment type="function">
    <text evidence="6">May play the central regulatory role in sporulation. It may be an element of the effector pathway responsible for the activation of sporulation genes in response to nutritional stress. Spo0A may act in concert with spo0H (a sigma factor) to control the expression of some genes that are critical to the sporulation process.</text>
</comment>
<dbReference type="InterPro" id="IPR006656">
    <property type="entry name" value="Mopterin_OxRdtase"/>
</dbReference>
<evidence type="ECO:0000259" key="9">
    <source>
        <dbReference type="PROSITE" id="PS51669"/>
    </source>
</evidence>
<dbReference type="PROSITE" id="PS50110">
    <property type="entry name" value="RESPONSE_REGULATORY"/>
    <property type="match status" value="1"/>
</dbReference>
<evidence type="ECO:0000256" key="5">
    <source>
        <dbReference type="ARBA" id="ARBA00023014"/>
    </source>
</evidence>
<protein>
    <recommendedName>
        <fullName evidence="2">Stage 0 sporulation protein A homolog</fullName>
    </recommendedName>
</protein>
<dbReference type="Gene3D" id="2.40.40.20">
    <property type="match status" value="1"/>
</dbReference>
<dbReference type="PROSITE" id="PS51669">
    <property type="entry name" value="4FE4S_MOW_BIS_MGD"/>
    <property type="match status" value="1"/>
</dbReference>
<evidence type="ECO:0000256" key="3">
    <source>
        <dbReference type="ARBA" id="ARBA00022723"/>
    </source>
</evidence>
<evidence type="ECO:0000256" key="4">
    <source>
        <dbReference type="ARBA" id="ARBA00023004"/>
    </source>
</evidence>
<reference evidence="11" key="1">
    <citation type="submission" date="2016-10" db="EMBL/GenBank/DDBJ databases">
        <authorList>
            <person name="Varghese N."/>
            <person name="Submissions S."/>
        </authorList>
    </citation>
    <scope>NUCLEOTIDE SEQUENCE [LARGE SCALE GENOMIC DNA]</scope>
    <source>
        <strain evidence="11">DSM 8344</strain>
    </source>
</reference>
<dbReference type="AlphaFoldDB" id="A0A1G7RNA9"/>
<dbReference type="Pfam" id="PF00384">
    <property type="entry name" value="Molybdopterin"/>
    <property type="match status" value="1"/>
</dbReference>
<dbReference type="SUPFAM" id="SSF53706">
    <property type="entry name" value="Formate dehydrogenase/DMSO reductase, domains 1-3"/>
    <property type="match status" value="1"/>
</dbReference>
<dbReference type="SUPFAM" id="SSF50692">
    <property type="entry name" value="ADC-like"/>
    <property type="match status" value="1"/>
</dbReference>
<feature type="domain" description="4Fe-4S Mo/W bis-MGD-type" evidence="9">
    <location>
        <begin position="217"/>
        <end position="274"/>
    </location>
</feature>
<feature type="modified residue" description="4-aspartylphosphate" evidence="7">
    <location>
        <position position="65"/>
    </location>
</feature>
<keyword evidence="5" id="KW-0411">Iron-sulfur</keyword>
<name>A0A1G7RNA9_9FIRM</name>
<evidence type="ECO:0000313" key="10">
    <source>
        <dbReference type="EMBL" id="SDG12183.1"/>
    </source>
</evidence>
<dbReference type="Gene3D" id="3.40.50.2300">
    <property type="match status" value="1"/>
</dbReference>
<dbReference type="InterPro" id="IPR050612">
    <property type="entry name" value="Prok_Mopterin_Oxidored"/>
</dbReference>
<dbReference type="PANTHER" id="PTHR43742:SF6">
    <property type="entry name" value="OXIDOREDUCTASE YYAE-RELATED"/>
    <property type="match status" value="1"/>
</dbReference>
<dbReference type="GO" id="GO:0046872">
    <property type="term" value="F:metal ion binding"/>
    <property type="evidence" value="ECO:0007669"/>
    <property type="project" value="UniProtKB-KW"/>
</dbReference>
<dbReference type="InterPro" id="IPR011006">
    <property type="entry name" value="CheY-like_superfamily"/>
</dbReference>
<organism evidence="10 11">
    <name type="scientific">Desulfosporosinus hippei DSM 8344</name>
    <dbReference type="NCBI Taxonomy" id="1121419"/>
    <lineage>
        <taxon>Bacteria</taxon>
        <taxon>Bacillati</taxon>
        <taxon>Bacillota</taxon>
        <taxon>Clostridia</taxon>
        <taxon>Eubacteriales</taxon>
        <taxon>Desulfitobacteriaceae</taxon>
        <taxon>Desulfosporosinus</taxon>
    </lineage>
</organism>
<proteinExistence type="inferred from homology"/>
<dbReference type="Proteomes" id="UP000198656">
    <property type="component" value="Unassembled WGS sequence"/>
</dbReference>
<gene>
    <name evidence="10" type="ORF">SAMN05443529_101136</name>
</gene>
<dbReference type="PANTHER" id="PTHR43742">
    <property type="entry name" value="TRIMETHYLAMINE-N-OXIDE REDUCTASE"/>
    <property type="match status" value="1"/>
</dbReference>
<keyword evidence="7" id="KW-0597">Phosphoprotein</keyword>
<dbReference type="Gene3D" id="3.40.50.740">
    <property type="match status" value="1"/>
</dbReference>
<dbReference type="SMART" id="SM00926">
    <property type="entry name" value="Molybdop_Fe4S4"/>
    <property type="match status" value="1"/>
</dbReference>
<dbReference type="OrthoDB" id="219031at2"/>
<evidence type="ECO:0000313" key="11">
    <source>
        <dbReference type="Proteomes" id="UP000198656"/>
    </source>
</evidence>
<dbReference type="EMBL" id="FNCP01000001">
    <property type="protein sequence ID" value="SDG12183.1"/>
    <property type="molecule type" value="Genomic_DNA"/>
</dbReference>
<evidence type="ECO:0000259" key="8">
    <source>
        <dbReference type="PROSITE" id="PS50110"/>
    </source>
</evidence>
<dbReference type="RefSeq" id="WP_092328627.1">
    <property type="nucleotide sequence ID" value="NZ_FNCP01000001.1"/>
</dbReference>
<evidence type="ECO:0000256" key="7">
    <source>
        <dbReference type="PROSITE-ProRule" id="PRU00169"/>
    </source>
</evidence>
<dbReference type="Pfam" id="PF04879">
    <property type="entry name" value="Molybdop_Fe4S4"/>
    <property type="match status" value="1"/>
</dbReference>
<sequence length="979" mass="109587">MDNLSCIRKAEVEFLTVVVAIPHLWLRQVVSRIFTSAKVDCVCVDSIEELYQIIDRKKARLAIVDVFSYSRYYRDIFARIKEKNSGLSIVALVSTSNTGYQYELTTAGASAVVVKENADEQLFPALVQVLRDRKLNEAVARLMENQKQFMALMKVRENGMEKEEQNVAHNSKLSRRTFLKASAATAVATGAVAANPWGSGMKALATGDESTAASSEETLVISPCRSNCFQSCLLNAHVRDGKLTKTTPAAYPDSIYTGSCLKGLSHVQRTYSPTRIKYPMRRVGERGEDKWERISWDEAISEIAEKFMAVQAKYGTKALAFDVGSGNYGVVHGCLGIFNRLTNSIGCTKLNVCYDQATGYGADRVIGGSVWLWGNEPRTMMDSKTIIVWGSNPVYSQPQNWRILKEAQKKGAKIITIDPIYSATANKSDEYIPIVPGSDLMLVLAMLNHIIDKNLINIPFMKKRSTAPFLVRKDNGKILRKSDFVANVPPAEDDYYVWDSVANAAALLKEGPQDVAIEGVYTIQGVEVETTFSLLKKQVQEYTLEKASKYTKIPVEKIEKLVQAYVSGPTQIYTNYGIDHYQNGHLWSFAAFMMASVTGNIGVKGAGFAGLFVQSTPLNYVGMYVTNGKMASSTLPHTEFYKAVRDQALEGKPYPIKAMYTTSSNSMSNFAQQKTWLTDVLPNLEFTVVVDTELTDTARYADIVLPASFWFEVNDLRVNYNNPYVTMQEKAIEPLYESKPDADIIAMIGRKMGLEKFFPENMDDTAWIKVLLNSDALRKMNITYERLKKDKAIRATGSAEKPFIRGEEFFNTPSGRAQLYCENPLPRVNYGQNLKGITEKERLPYFKAPGEAWSENPLYSKYPLVFIQEHARFRTHTQWYNVPVLREIDPEPLAKISRADAEARGIKTGDIVEVFNDRGKAVLKAEVNDAICAGVLSIPKGWQREQFIEGSFQELTNAASDPMAVNFAFFDCLVDVKKR</sequence>
<dbReference type="InterPro" id="IPR001789">
    <property type="entry name" value="Sig_transdc_resp-reg_receiver"/>
</dbReference>
<keyword evidence="11" id="KW-1185">Reference proteome</keyword>
<dbReference type="GO" id="GO:0016491">
    <property type="term" value="F:oxidoreductase activity"/>
    <property type="evidence" value="ECO:0007669"/>
    <property type="project" value="InterPro"/>
</dbReference>
<dbReference type="Pfam" id="PF01568">
    <property type="entry name" value="Molydop_binding"/>
    <property type="match status" value="1"/>
</dbReference>
<dbReference type="Gene3D" id="3.40.50.12440">
    <property type="match status" value="2"/>
</dbReference>
<evidence type="ECO:0000256" key="6">
    <source>
        <dbReference type="ARBA" id="ARBA00024867"/>
    </source>
</evidence>
<accession>A0A1G7RNA9</accession>
<dbReference type="GO" id="GO:0051536">
    <property type="term" value="F:iron-sulfur cluster binding"/>
    <property type="evidence" value="ECO:0007669"/>
    <property type="project" value="UniProtKB-KW"/>
</dbReference>
<feature type="domain" description="Response regulatory" evidence="8">
    <location>
        <begin position="16"/>
        <end position="130"/>
    </location>
</feature>
<dbReference type="NCBIfam" id="TIGR01409">
    <property type="entry name" value="TAT_signal_seq"/>
    <property type="match status" value="1"/>
</dbReference>
<dbReference type="STRING" id="1121419.SAMN05443529_101136"/>
<dbReference type="InterPro" id="IPR006963">
    <property type="entry name" value="Mopterin_OxRdtase_4Fe-4S_dom"/>
</dbReference>
<evidence type="ECO:0000256" key="1">
    <source>
        <dbReference type="ARBA" id="ARBA00010312"/>
    </source>
</evidence>